<keyword evidence="3" id="KW-1185">Reference proteome</keyword>
<dbReference type="InterPro" id="IPR041577">
    <property type="entry name" value="RT_RNaseH_2"/>
</dbReference>
<reference evidence="2" key="2">
    <citation type="submission" date="2025-09" db="UniProtKB">
        <authorList>
            <consortium name="Ensembl"/>
        </authorList>
    </citation>
    <scope>IDENTIFICATION</scope>
</reference>
<dbReference type="InterPro" id="IPR043502">
    <property type="entry name" value="DNA/RNA_pol_sf"/>
</dbReference>
<dbReference type="CDD" id="cd09274">
    <property type="entry name" value="RNase_HI_RT_Ty3"/>
    <property type="match status" value="1"/>
</dbReference>
<proteinExistence type="predicted"/>
<organism evidence="2 3">
    <name type="scientific">Sinocyclocheilus rhinocerous</name>
    <dbReference type="NCBI Taxonomy" id="307959"/>
    <lineage>
        <taxon>Eukaryota</taxon>
        <taxon>Metazoa</taxon>
        <taxon>Chordata</taxon>
        <taxon>Craniata</taxon>
        <taxon>Vertebrata</taxon>
        <taxon>Euteleostomi</taxon>
        <taxon>Actinopterygii</taxon>
        <taxon>Neopterygii</taxon>
        <taxon>Teleostei</taxon>
        <taxon>Ostariophysi</taxon>
        <taxon>Cypriniformes</taxon>
        <taxon>Cyprinidae</taxon>
        <taxon>Cyprininae</taxon>
        <taxon>Sinocyclocheilus</taxon>
    </lineage>
</organism>
<dbReference type="Gene3D" id="3.30.70.270">
    <property type="match status" value="1"/>
</dbReference>
<evidence type="ECO:0000259" key="1">
    <source>
        <dbReference type="Pfam" id="PF17919"/>
    </source>
</evidence>
<accession>A0A673JAZ5</accession>
<protein>
    <recommendedName>
        <fullName evidence="1">Reverse transcriptase/retrotransposon-derived protein RNase H-like domain-containing protein</fullName>
    </recommendedName>
</protein>
<dbReference type="InterPro" id="IPR043128">
    <property type="entry name" value="Rev_trsase/Diguanyl_cyclase"/>
</dbReference>
<reference evidence="2" key="1">
    <citation type="submission" date="2025-08" db="UniProtKB">
        <authorList>
            <consortium name="Ensembl"/>
        </authorList>
    </citation>
    <scope>IDENTIFICATION</scope>
</reference>
<dbReference type="FunFam" id="3.10.20.370:FF:000001">
    <property type="entry name" value="Retrovirus-related Pol polyprotein from transposon 17.6-like protein"/>
    <property type="match status" value="1"/>
</dbReference>
<sequence>SRSNTHILSQGLTNHSTFWLEEPSFPLLTWPEGKVRAVTDFKTPTCVKQVRQFLGLTRYYRRFIHDYARHAEPLFALTRTDAAMDFLKDKLTSAPVLRFPDFSLPFFFHTDACDVGLGAALMQRDNNGRDAVVAYASRALHKSERPYSTPEKECLAIIWALEHFRPYIEGLHVTFFSDHSKVCRLLHCMPVHKTGPEETCWVYDSHPPTKTLGAYRGGLCRAFSVHTLWQCVHPGLCGLFFKVGGG</sequence>
<feature type="domain" description="Reverse transcriptase/retrotransposon-derived protein RNase H-like" evidence="1">
    <location>
        <begin position="80"/>
        <end position="174"/>
    </location>
</feature>
<name>A0A673JAZ5_9TELE</name>
<dbReference type="SUPFAM" id="SSF56672">
    <property type="entry name" value="DNA/RNA polymerases"/>
    <property type="match status" value="1"/>
</dbReference>
<evidence type="ECO:0000313" key="3">
    <source>
        <dbReference type="Proteomes" id="UP000472270"/>
    </source>
</evidence>
<dbReference type="FunFam" id="3.30.70.270:FF:000020">
    <property type="entry name" value="Transposon Tf2-6 polyprotein-like Protein"/>
    <property type="match status" value="1"/>
</dbReference>
<dbReference type="AlphaFoldDB" id="A0A673JAZ5"/>
<dbReference type="Proteomes" id="UP000472270">
    <property type="component" value="Unassembled WGS sequence"/>
</dbReference>
<dbReference type="Pfam" id="PF17919">
    <property type="entry name" value="RT_RNaseH_2"/>
    <property type="match status" value="1"/>
</dbReference>
<evidence type="ECO:0000313" key="2">
    <source>
        <dbReference type="Ensembl" id="ENSSRHP00000050102.1"/>
    </source>
</evidence>
<dbReference type="Gene3D" id="3.10.20.370">
    <property type="match status" value="1"/>
</dbReference>
<dbReference type="Ensembl" id="ENSSRHT00000051516.1">
    <property type="protein sequence ID" value="ENSSRHP00000050102.1"/>
    <property type="gene ID" value="ENSSRHG00000025223.1"/>
</dbReference>
<dbReference type="PANTHER" id="PTHR34072">
    <property type="entry name" value="ENZYMATIC POLYPROTEIN-RELATED"/>
    <property type="match status" value="1"/>
</dbReference>